<dbReference type="SUPFAM" id="SSF46689">
    <property type="entry name" value="Homeodomain-like"/>
    <property type="match status" value="1"/>
</dbReference>
<dbReference type="RefSeq" id="WP_093752333.1">
    <property type="nucleotide sequence ID" value="NZ_BSYN01000007.1"/>
</dbReference>
<gene>
    <name evidence="6" type="ORF">SAMN05660923_01483</name>
</gene>
<dbReference type="GO" id="GO:0003700">
    <property type="term" value="F:DNA-binding transcription factor activity"/>
    <property type="evidence" value="ECO:0007669"/>
    <property type="project" value="InterPro"/>
</dbReference>
<evidence type="ECO:0000313" key="6">
    <source>
        <dbReference type="EMBL" id="SDW93954.1"/>
    </source>
</evidence>
<feature type="domain" description="SIS" evidence="5">
    <location>
        <begin position="126"/>
        <end position="266"/>
    </location>
</feature>
<keyword evidence="2" id="KW-0238">DNA-binding</keyword>
<dbReference type="PANTHER" id="PTHR30514">
    <property type="entry name" value="GLUCOKINASE"/>
    <property type="match status" value="1"/>
</dbReference>
<dbReference type="GO" id="GO:0003677">
    <property type="term" value="F:DNA binding"/>
    <property type="evidence" value="ECO:0007669"/>
    <property type="project" value="UniProtKB-KW"/>
</dbReference>
<dbReference type="GO" id="GO:0097367">
    <property type="term" value="F:carbohydrate derivative binding"/>
    <property type="evidence" value="ECO:0007669"/>
    <property type="project" value="InterPro"/>
</dbReference>
<dbReference type="InterPro" id="IPR047640">
    <property type="entry name" value="RpiR-like"/>
</dbReference>
<dbReference type="Pfam" id="PF01418">
    <property type="entry name" value="HTH_6"/>
    <property type="match status" value="1"/>
</dbReference>
<dbReference type="Proteomes" id="UP000198828">
    <property type="component" value="Unassembled WGS sequence"/>
</dbReference>
<reference evidence="6 7" key="1">
    <citation type="submission" date="2016-10" db="EMBL/GenBank/DDBJ databases">
        <authorList>
            <person name="de Groot N.N."/>
        </authorList>
    </citation>
    <scope>NUCLEOTIDE SEQUENCE [LARGE SCALE GENOMIC DNA]</scope>
    <source>
        <strain evidence="6 7">DSM 23310</strain>
    </source>
</reference>
<dbReference type="PROSITE" id="PS51464">
    <property type="entry name" value="SIS"/>
    <property type="match status" value="1"/>
</dbReference>
<organism evidence="6 7">
    <name type="scientific">Tepidimicrobium xylanilyticum</name>
    <dbReference type="NCBI Taxonomy" id="1123352"/>
    <lineage>
        <taxon>Bacteria</taxon>
        <taxon>Bacillati</taxon>
        <taxon>Bacillota</taxon>
        <taxon>Tissierellia</taxon>
        <taxon>Tissierellales</taxon>
        <taxon>Tepidimicrobiaceae</taxon>
        <taxon>Tepidimicrobium</taxon>
    </lineage>
</organism>
<evidence type="ECO:0000313" key="7">
    <source>
        <dbReference type="Proteomes" id="UP000198828"/>
    </source>
</evidence>
<dbReference type="SUPFAM" id="SSF53697">
    <property type="entry name" value="SIS domain"/>
    <property type="match status" value="1"/>
</dbReference>
<evidence type="ECO:0000256" key="3">
    <source>
        <dbReference type="ARBA" id="ARBA00023163"/>
    </source>
</evidence>
<evidence type="ECO:0000256" key="1">
    <source>
        <dbReference type="ARBA" id="ARBA00023015"/>
    </source>
</evidence>
<dbReference type="InterPro" id="IPR046348">
    <property type="entry name" value="SIS_dom_sf"/>
</dbReference>
<proteinExistence type="predicted"/>
<dbReference type="Gene3D" id="3.40.50.10490">
    <property type="entry name" value="Glucose-6-phosphate isomerase like protein, domain 1"/>
    <property type="match status" value="1"/>
</dbReference>
<dbReference type="InterPro" id="IPR000281">
    <property type="entry name" value="HTH_RpiR"/>
</dbReference>
<accession>A0A1H2XN98</accession>
<dbReference type="PROSITE" id="PS51071">
    <property type="entry name" value="HTH_RPIR"/>
    <property type="match status" value="1"/>
</dbReference>
<dbReference type="OrthoDB" id="63027at2"/>
<dbReference type="CDD" id="cd05013">
    <property type="entry name" value="SIS_RpiR"/>
    <property type="match status" value="1"/>
</dbReference>
<dbReference type="Gene3D" id="1.10.10.10">
    <property type="entry name" value="Winged helix-like DNA-binding domain superfamily/Winged helix DNA-binding domain"/>
    <property type="match status" value="1"/>
</dbReference>
<dbReference type="PANTHER" id="PTHR30514:SF1">
    <property type="entry name" value="HTH-TYPE TRANSCRIPTIONAL REGULATOR HEXR-RELATED"/>
    <property type="match status" value="1"/>
</dbReference>
<dbReference type="InterPro" id="IPR001347">
    <property type="entry name" value="SIS_dom"/>
</dbReference>
<sequence length="284" mass="31725">MTSTPRVFIQIKSQYSNFNETEKKIADFFLENPQELIYSTISQVADKLKLADSTIFRFCKKINFKGFHDLKISLATDLSGNINNCSNNQIHDSDDEPTIINKVFNSNISVLKDTLASIDSTSIEKAVNLLLGAEQIVFYGNGGSGIVAMDAHHKFLRIGLKATSYTDYHMQLMSVAQLTEKDVIVVISHSGSNLCIMNVLDIAKENGTKSIGITSFSKSPINEKVDIPLNIISHETEYRFEAFASRIAHLSIIDVLYISTTLKRKELSDNALKKMRDAISYTKI</sequence>
<evidence type="ECO:0000259" key="5">
    <source>
        <dbReference type="PROSITE" id="PS51464"/>
    </source>
</evidence>
<dbReference type="EMBL" id="FNNG01000005">
    <property type="protein sequence ID" value="SDW93954.1"/>
    <property type="molecule type" value="Genomic_DNA"/>
</dbReference>
<evidence type="ECO:0000256" key="2">
    <source>
        <dbReference type="ARBA" id="ARBA00023125"/>
    </source>
</evidence>
<keyword evidence="3" id="KW-0804">Transcription</keyword>
<protein>
    <submittedName>
        <fullName evidence="6">Transcriptional regulator, RpiR family</fullName>
    </submittedName>
</protein>
<dbReference type="Pfam" id="PF01380">
    <property type="entry name" value="SIS"/>
    <property type="match status" value="1"/>
</dbReference>
<feature type="domain" description="HTH rpiR-type" evidence="4">
    <location>
        <begin position="5"/>
        <end position="81"/>
    </location>
</feature>
<dbReference type="GO" id="GO:1901135">
    <property type="term" value="P:carbohydrate derivative metabolic process"/>
    <property type="evidence" value="ECO:0007669"/>
    <property type="project" value="InterPro"/>
</dbReference>
<evidence type="ECO:0000259" key="4">
    <source>
        <dbReference type="PROSITE" id="PS51071"/>
    </source>
</evidence>
<keyword evidence="7" id="KW-1185">Reference proteome</keyword>
<dbReference type="AlphaFoldDB" id="A0A1H2XN98"/>
<keyword evidence="1" id="KW-0805">Transcription regulation</keyword>
<dbReference type="InterPro" id="IPR036388">
    <property type="entry name" value="WH-like_DNA-bd_sf"/>
</dbReference>
<dbReference type="InterPro" id="IPR009057">
    <property type="entry name" value="Homeodomain-like_sf"/>
</dbReference>
<dbReference type="InterPro" id="IPR035472">
    <property type="entry name" value="RpiR-like_SIS"/>
</dbReference>
<name>A0A1H2XN98_9FIRM</name>